<reference evidence="1" key="1">
    <citation type="submission" date="2021-02" db="EMBL/GenBank/DDBJ databases">
        <authorList>
            <consortium name="DOE Joint Genome Institute"/>
            <person name="Ahrendt S."/>
            <person name="Looney B.P."/>
            <person name="Miyauchi S."/>
            <person name="Morin E."/>
            <person name="Drula E."/>
            <person name="Courty P.E."/>
            <person name="Chicoki N."/>
            <person name="Fauchery L."/>
            <person name="Kohler A."/>
            <person name="Kuo A."/>
            <person name="Labutti K."/>
            <person name="Pangilinan J."/>
            <person name="Lipzen A."/>
            <person name="Riley R."/>
            <person name="Andreopoulos W."/>
            <person name="He G."/>
            <person name="Johnson J."/>
            <person name="Barry K.W."/>
            <person name="Grigoriev I.V."/>
            <person name="Nagy L."/>
            <person name="Hibbett D."/>
            <person name="Henrissat B."/>
            <person name="Matheny P.B."/>
            <person name="Labbe J."/>
            <person name="Martin F."/>
        </authorList>
    </citation>
    <scope>NUCLEOTIDE SEQUENCE</scope>
    <source>
        <strain evidence="1">FP105234-sp</strain>
    </source>
</reference>
<reference evidence="1" key="2">
    <citation type="journal article" date="2022" name="New Phytol.">
        <title>Evolutionary transition to the ectomycorrhizal habit in the genomes of a hyperdiverse lineage of mushroom-forming fungi.</title>
        <authorList>
            <person name="Looney B."/>
            <person name="Miyauchi S."/>
            <person name="Morin E."/>
            <person name="Drula E."/>
            <person name="Courty P.E."/>
            <person name="Kohler A."/>
            <person name="Kuo A."/>
            <person name="LaButti K."/>
            <person name="Pangilinan J."/>
            <person name="Lipzen A."/>
            <person name="Riley R."/>
            <person name="Andreopoulos W."/>
            <person name="He G."/>
            <person name="Johnson J."/>
            <person name="Nolan M."/>
            <person name="Tritt A."/>
            <person name="Barry K.W."/>
            <person name="Grigoriev I.V."/>
            <person name="Nagy L.G."/>
            <person name="Hibbett D."/>
            <person name="Henrissat B."/>
            <person name="Matheny P.B."/>
            <person name="Labbe J."/>
            <person name="Martin F.M."/>
        </authorList>
    </citation>
    <scope>NUCLEOTIDE SEQUENCE</scope>
    <source>
        <strain evidence="1">FP105234-sp</strain>
    </source>
</reference>
<dbReference type="Proteomes" id="UP000814033">
    <property type="component" value="Unassembled WGS sequence"/>
</dbReference>
<accession>A0ACB8S3S3</accession>
<sequence>MVAPLKQKAVVVGENGTAVLTEINVPKVGPGQILVKVIAAAQNPSDWKTAKFAQAMGAVLGVDYAGVVEEIGPNVPAGLRYVGERVCGFVKSGLGPTGAFSEYLVGSAKLGVIPIPAGWSFEDAAQIGIPALTAIQTLWEAHKDLPTPLAPTTTPVPILVYGGSSAVGFYTIQFARLSGLRVLVTASPRNFDLLKEYGADELFDYKDPDVSQKIKLATGGKLKHAVDTICEAGSGPIIVHAFGDEGGHIAQTLFYPSPQENVTGKFTFAYDLLGEDFETPRPFKATPEYREHSQKMTKLLAEILALGKVKPIPKLILPKGLASVQEGFDYMMRGKVSAQKITYRIADTPGVSA</sequence>
<keyword evidence="2" id="KW-1185">Reference proteome</keyword>
<comment type="caution">
    <text evidence="1">The sequence shown here is derived from an EMBL/GenBank/DDBJ whole genome shotgun (WGS) entry which is preliminary data.</text>
</comment>
<proteinExistence type="predicted"/>
<dbReference type="EMBL" id="MU275858">
    <property type="protein sequence ID" value="KAI0050797.1"/>
    <property type="molecule type" value="Genomic_DNA"/>
</dbReference>
<organism evidence="1 2">
    <name type="scientific">Auriscalpium vulgare</name>
    <dbReference type="NCBI Taxonomy" id="40419"/>
    <lineage>
        <taxon>Eukaryota</taxon>
        <taxon>Fungi</taxon>
        <taxon>Dikarya</taxon>
        <taxon>Basidiomycota</taxon>
        <taxon>Agaricomycotina</taxon>
        <taxon>Agaricomycetes</taxon>
        <taxon>Russulales</taxon>
        <taxon>Auriscalpiaceae</taxon>
        <taxon>Auriscalpium</taxon>
    </lineage>
</organism>
<evidence type="ECO:0000313" key="1">
    <source>
        <dbReference type="EMBL" id="KAI0050797.1"/>
    </source>
</evidence>
<gene>
    <name evidence="1" type="ORF">FA95DRAFT_1555285</name>
</gene>
<name>A0ACB8S3S3_9AGAM</name>
<protein>
    <submittedName>
        <fullName evidence="1">Dehydrogenase</fullName>
    </submittedName>
</protein>
<evidence type="ECO:0000313" key="2">
    <source>
        <dbReference type="Proteomes" id="UP000814033"/>
    </source>
</evidence>